<dbReference type="InterPro" id="IPR011294">
    <property type="entry name" value="3-OHbutyrate_DH"/>
</dbReference>
<comment type="similarity">
    <text evidence="1 2">Belongs to the short-chain dehydrogenases/reductases (SDR) family.</text>
</comment>
<dbReference type="InterPro" id="IPR036291">
    <property type="entry name" value="NAD(P)-bd_dom_sf"/>
</dbReference>
<dbReference type="PROSITE" id="PS00061">
    <property type="entry name" value="ADH_SHORT"/>
    <property type="match status" value="1"/>
</dbReference>
<dbReference type="RefSeq" id="WP_184331341.1">
    <property type="nucleotide sequence ID" value="NZ_JACHHZ010000002.1"/>
</dbReference>
<organism evidence="3 4">
    <name type="scientific">Povalibacter uvarum</name>
    <dbReference type="NCBI Taxonomy" id="732238"/>
    <lineage>
        <taxon>Bacteria</taxon>
        <taxon>Pseudomonadati</taxon>
        <taxon>Pseudomonadota</taxon>
        <taxon>Gammaproteobacteria</taxon>
        <taxon>Steroidobacterales</taxon>
        <taxon>Steroidobacteraceae</taxon>
        <taxon>Povalibacter</taxon>
    </lineage>
</organism>
<dbReference type="Pfam" id="PF00106">
    <property type="entry name" value="adh_short"/>
    <property type="match status" value="1"/>
</dbReference>
<dbReference type="SUPFAM" id="SSF51735">
    <property type="entry name" value="NAD(P)-binding Rossmann-fold domains"/>
    <property type="match status" value="1"/>
</dbReference>
<accession>A0A841HKF7</accession>
<gene>
    <name evidence="3" type="ORF">HNQ60_002091</name>
</gene>
<dbReference type="PANTHER" id="PTHR42879:SF2">
    <property type="entry name" value="3-OXOACYL-[ACYL-CARRIER-PROTEIN] REDUCTASE FABG"/>
    <property type="match status" value="1"/>
</dbReference>
<dbReference type="GO" id="GO:0003858">
    <property type="term" value="F:3-hydroxybutyrate dehydrogenase activity"/>
    <property type="evidence" value="ECO:0007669"/>
    <property type="project" value="UniProtKB-EC"/>
</dbReference>
<dbReference type="InterPro" id="IPR002347">
    <property type="entry name" value="SDR_fam"/>
</dbReference>
<keyword evidence="4" id="KW-1185">Reference proteome</keyword>
<dbReference type="PANTHER" id="PTHR42879">
    <property type="entry name" value="3-OXOACYL-(ACYL-CARRIER-PROTEIN) REDUCTASE"/>
    <property type="match status" value="1"/>
</dbReference>
<dbReference type="InterPro" id="IPR050259">
    <property type="entry name" value="SDR"/>
</dbReference>
<keyword evidence="3" id="KW-0560">Oxidoreductase</keyword>
<dbReference type="NCBIfam" id="NF009093">
    <property type="entry name" value="PRK12429.1"/>
    <property type="match status" value="1"/>
</dbReference>
<reference evidence="3 4" key="1">
    <citation type="submission" date="2020-08" db="EMBL/GenBank/DDBJ databases">
        <title>Genomic Encyclopedia of Type Strains, Phase IV (KMG-IV): sequencing the most valuable type-strain genomes for metagenomic binning, comparative biology and taxonomic classification.</title>
        <authorList>
            <person name="Goeker M."/>
        </authorList>
    </citation>
    <scope>NUCLEOTIDE SEQUENCE [LARGE SCALE GENOMIC DNA]</scope>
    <source>
        <strain evidence="3 4">DSM 26723</strain>
    </source>
</reference>
<sequence>MSRTILITGAASGIGLALTQRFVATGQRVIACDLHRESLDRLQQSIAGVRTLAFDVADAKQIEAAIASVADDPPAVLINNAGLQHVSPLEQFPPEKWQQLIAVMLTGAALLTRAVLPAMRARNYGRIVNIGSIHGLIASPFKSAYVAAKHGLIGFSKSIALETGNNDITINTVCPSYVKTPLVDAQIASLAATHGMSPAQVVDEIMLKPMPKRQFISLEELTGTVEFLLSDAARNITGQSITIDGGWTAQ</sequence>
<dbReference type="InterPro" id="IPR020904">
    <property type="entry name" value="Sc_DH/Rdtase_CS"/>
</dbReference>
<evidence type="ECO:0000313" key="4">
    <source>
        <dbReference type="Proteomes" id="UP000588068"/>
    </source>
</evidence>
<dbReference type="EMBL" id="JACHHZ010000002">
    <property type="protein sequence ID" value="MBB6093213.1"/>
    <property type="molecule type" value="Genomic_DNA"/>
</dbReference>
<dbReference type="Proteomes" id="UP000588068">
    <property type="component" value="Unassembled WGS sequence"/>
</dbReference>
<dbReference type="Gene3D" id="3.40.50.720">
    <property type="entry name" value="NAD(P)-binding Rossmann-like Domain"/>
    <property type="match status" value="1"/>
</dbReference>
<dbReference type="NCBIfam" id="TIGR01963">
    <property type="entry name" value="PHB_DH"/>
    <property type="match status" value="1"/>
</dbReference>
<dbReference type="EC" id="1.1.1.30" evidence="3"/>
<comment type="caution">
    <text evidence="3">The sequence shown here is derived from an EMBL/GenBank/DDBJ whole genome shotgun (WGS) entry which is preliminary data.</text>
</comment>
<proteinExistence type="inferred from homology"/>
<dbReference type="FunFam" id="3.40.50.720:FF:000084">
    <property type="entry name" value="Short-chain dehydrogenase reductase"/>
    <property type="match status" value="1"/>
</dbReference>
<evidence type="ECO:0000313" key="3">
    <source>
        <dbReference type="EMBL" id="MBB6093213.1"/>
    </source>
</evidence>
<evidence type="ECO:0000256" key="2">
    <source>
        <dbReference type="RuleBase" id="RU000363"/>
    </source>
</evidence>
<protein>
    <submittedName>
        <fullName evidence="3">3-hydroxybutyrate dehydrogenase</fullName>
        <ecNumber evidence="3">1.1.1.30</ecNumber>
    </submittedName>
</protein>
<dbReference type="PRINTS" id="PR00081">
    <property type="entry name" value="GDHRDH"/>
</dbReference>
<dbReference type="PRINTS" id="PR00080">
    <property type="entry name" value="SDRFAMILY"/>
</dbReference>
<name>A0A841HKF7_9GAMM</name>
<evidence type="ECO:0000256" key="1">
    <source>
        <dbReference type="ARBA" id="ARBA00006484"/>
    </source>
</evidence>
<dbReference type="GO" id="GO:0032787">
    <property type="term" value="P:monocarboxylic acid metabolic process"/>
    <property type="evidence" value="ECO:0007669"/>
    <property type="project" value="UniProtKB-ARBA"/>
</dbReference>
<dbReference type="AlphaFoldDB" id="A0A841HKF7"/>